<dbReference type="Proteomes" id="UP001218188">
    <property type="component" value="Unassembled WGS sequence"/>
</dbReference>
<dbReference type="EMBL" id="JARJCM010000031">
    <property type="protein sequence ID" value="KAJ7038495.1"/>
    <property type="molecule type" value="Genomic_DNA"/>
</dbReference>
<dbReference type="AlphaFoldDB" id="A0AAD6X7P3"/>
<evidence type="ECO:0000313" key="2">
    <source>
        <dbReference type="Proteomes" id="UP001218188"/>
    </source>
</evidence>
<organism evidence="1 2">
    <name type="scientific">Mycena alexandri</name>
    <dbReference type="NCBI Taxonomy" id="1745969"/>
    <lineage>
        <taxon>Eukaryota</taxon>
        <taxon>Fungi</taxon>
        <taxon>Dikarya</taxon>
        <taxon>Basidiomycota</taxon>
        <taxon>Agaricomycotina</taxon>
        <taxon>Agaricomycetes</taxon>
        <taxon>Agaricomycetidae</taxon>
        <taxon>Agaricales</taxon>
        <taxon>Marasmiineae</taxon>
        <taxon>Mycenaceae</taxon>
        <taxon>Mycena</taxon>
    </lineage>
</organism>
<evidence type="ECO:0000313" key="1">
    <source>
        <dbReference type="EMBL" id="KAJ7038495.1"/>
    </source>
</evidence>
<protein>
    <submittedName>
        <fullName evidence="1">Uncharacterized protein</fullName>
    </submittedName>
</protein>
<accession>A0AAD6X7P3</accession>
<reference evidence="1" key="1">
    <citation type="submission" date="2023-03" db="EMBL/GenBank/DDBJ databases">
        <title>Massive genome expansion in bonnet fungi (Mycena s.s.) driven by repeated elements and novel gene families across ecological guilds.</title>
        <authorList>
            <consortium name="Lawrence Berkeley National Laboratory"/>
            <person name="Harder C.B."/>
            <person name="Miyauchi S."/>
            <person name="Viragh M."/>
            <person name="Kuo A."/>
            <person name="Thoen E."/>
            <person name="Andreopoulos B."/>
            <person name="Lu D."/>
            <person name="Skrede I."/>
            <person name="Drula E."/>
            <person name="Henrissat B."/>
            <person name="Morin E."/>
            <person name="Kohler A."/>
            <person name="Barry K."/>
            <person name="LaButti K."/>
            <person name="Morin E."/>
            <person name="Salamov A."/>
            <person name="Lipzen A."/>
            <person name="Mereny Z."/>
            <person name="Hegedus B."/>
            <person name="Baldrian P."/>
            <person name="Stursova M."/>
            <person name="Weitz H."/>
            <person name="Taylor A."/>
            <person name="Grigoriev I.V."/>
            <person name="Nagy L.G."/>
            <person name="Martin F."/>
            <person name="Kauserud H."/>
        </authorList>
    </citation>
    <scope>NUCLEOTIDE SEQUENCE</scope>
    <source>
        <strain evidence="1">CBHHK200</strain>
    </source>
</reference>
<comment type="caution">
    <text evidence="1">The sequence shown here is derived from an EMBL/GenBank/DDBJ whole genome shotgun (WGS) entry which is preliminary data.</text>
</comment>
<proteinExistence type="predicted"/>
<gene>
    <name evidence="1" type="ORF">C8F04DRAFT_1255777</name>
</gene>
<name>A0AAD6X7P3_9AGAR</name>
<keyword evidence="2" id="KW-1185">Reference proteome</keyword>
<sequence>MQSLPIPVELCAQHLSTDAISEIRKSLVSACEKWLSDTISNMSSRLPLLQGRLERNEEGNYVSTALKLRQYLRVPVPAHRKALTRLVLSAHTLELRSSVMQSVDGNELRETSVSVVSAGWPWKATFFIDIYRLVPDLPRSWTSADDFLRRSVQCRDFDVT</sequence>